<evidence type="ECO:0000256" key="2">
    <source>
        <dbReference type="ARBA" id="ARBA00022475"/>
    </source>
</evidence>
<keyword evidence="7" id="KW-0812">Transmembrane</keyword>
<organism evidence="9 10">
    <name type="scientific">Paenibacillus piri</name>
    <dbReference type="NCBI Taxonomy" id="2547395"/>
    <lineage>
        <taxon>Bacteria</taxon>
        <taxon>Bacillati</taxon>
        <taxon>Bacillota</taxon>
        <taxon>Bacilli</taxon>
        <taxon>Bacillales</taxon>
        <taxon>Paenibacillaceae</taxon>
        <taxon>Paenibacillus</taxon>
    </lineage>
</organism>
<evidence type="ECO:0000256" key="6">
    <source>
        <dbReference type="ARBA" id="ARBA00023136"/>
    </source>
</evidence>
<gene>
    <name evidence="9" type="ORF">E1757_29595</name>
</gene>
<keyword evidence="10" id="KW-1185">Reference proteome</keyword>
<dbReference type="CDD" id="cd06225">
    <property type="entry name" value="HAMP"/>
    <property type="match status" value="1"/>
</dbReference>
<evidence type="ECO:0000256" key="4">
    <source>
        <dbReference type="ARBA" id="ARBA00022679"/>
    </source>
</evidence>
<dbReference type="Pfam" id="PF02518">
    <property type="entry name" value="HATPase_c"/>
    <property type="match status" value="1"/>
</dbReference>
<feature type="domain" description="HAMP" evidence="8">
    <location>
        <begin position="310"/>
        <end position="362"/>
    </location>
</feature>
<dbReference type="OrthoDB" id="9776552at2"/>
<dbReference type="PANTHER" id="PTHR34220:SF7">
    <property type="entry name" value="SENSOR HISTIDINE KINASE YPDA"/>
    <property type="match status" value="1"/>
</dbReference>
<evidence type="ECO:0000256" key="3">
    <source>
        <dbReference type="ARBA" id="ARBA00022553"/>
    </source>
</evidence>
<dbReference type="PROSITE" id="PS50885">
    <property type="entry name" value="HAMP"/>
    <property type="match status" value="1"/>
</dbReference>
<dbReference type="EMBL" id="SMRT01000020">
    <property type="protein sequence ID" value="TDF92543.1"/>
    <property type="molecule type" value="Genomic_DNA"/>
</dbReference>
<evidence type="ECO:0000313" key="10">
    <source>
        <dbReference type="Proteomes" id="UP000295636"/>
    </source>
</evidence>
<dbReference type="SUPFAM" id="SSF55874">
    <property type="entry name" value="ATPase domain of HSP90 chaperone/DNA topoisomerase II/histidine kinase"/>
    <property type="match status" value="1"/>
</dbReference>
<keyword evidence="5 9" id="KW-0418">Kinase</keyword>
<keyword evidence="6 7" id="KW-0472">Membrane</keyword>
<dbReference type="Proteomes" id="UP000295636">
    <property type="component" value="Unassembled WGS sequence"/>
</dbReference>
<keyword evidence="4" id="KW-0808">Transferase</keyword>
<dbReference type="Gene3D" id="3.30.565.10">
    <property type="entry name" value="Histidine kinase-like ATPase, C-terminal domain"/>
    <property type="match status" value="1"/>
</dbReference>
<dbReference type="PANTHER" id="PTHR34220">
    <property type="entry name" value="SENSOR HISTIDINE KINASE YPDA"/>
    <property type="match status" value="1"/>
</dbReference>
<evidence type="ECO:0000256" key="7">
    <source>
        <dbReference type="SAM" id="Phobius"/>
    </source>
</evidence>
<dbReference type="InterPro" id="IPR003660">
    <property type="entry name" value="HAMP_dom"/>
</dbReference>
<evidence type="ECO:0000313" key="9">
    <source>
        <dbReference type="EMBL" id="TDF92543.1"/>
    </source>
</evidence>
<dbReference type="Gene3D" id="6.10.340.10">
    <property type="match status" value="1"/>
</dbReference>
<dbReference type="InterPro" id="IPR003594">
    <property type="entry name" value="HATPase_dom"/>
</dbReference>
<dbReference type="Pfam" id="PF06580">
    <property type="entry name" value="His_kinase"/>
    <property type="match status" value="1"/>
</dbReference>
<dbReference type="GO" id="GO:0000155">
    <property type="term" value="F:phosphorelay sensor kinase activity"/>
    <property type="evidence" value="ECO:0007669"/>
    <property type="project" value="InterPro"/>
</dbReference>
<accession>A0A4R5KBE6</accession>
<dbReference type="GO" id="GO:0005886">
    <property type="term" value="C:plasma membrane"/>
    <property type="evidence" value="ECO:0007669"/>
    <property type="project" value="UniProtKB-SubCell"/>
</dbReference>
<dbReference type="SUPFAM" id="SSF158472">
    <property type="entry name" value="HAMP domain-like"/>
    <property type="match status" value="1"/>
</dbReference>
<name>A0A4R5KBE6_9BACL</name>
<reference evidence="9 10" key="1">
    <citation type="submission" date="2019-03" db="EMBL/GenBank/DDBJ databases">
        <title>This is whole genome sequence of Paenibacillus sp MS74 strain.</title>
        <authorList>
            <person name="Trinh H.N."/>
        </authorList>
    </citation>
    <scope>NUCLEOTIDE SEQUENCE [LARGE SCALE GENOMIC DNA]</scope>
    <source>
        <strain evidence="9 10">MS74</strain>
    </source>
</reference>
<dbReference type="InterPro" id="IPR036890">
    <property type="entry name" value="HATPase_C_sf"/>
</dbReference>
<keyword evidence="2" id="KW-1003">Cell membrane</keyword>
<comment type="subcellular location">
    <subcellularLocation>
        <location evidence="1">Cell membrane</location>
        <topology evidence="1">Multi-pass membrane protein</topology>
    </subcellularLocation>
</comment>
<dbReference type="InterPro" id="IPR010559">
    <property type="entry name" value="Sig_transdc_His_kin_internal"/>
</dbReference>
<dbReference type="InterPro" id="IPR050640">
    <property type="entry name" value="Bact_2-comp_sensor_kinase"/>
</dbReference>
<feature type="transmembrane region" description="Helical" evidence="7">
    <location>
        <begin position="291"/>
        <end position="316"/>
    </location>
</feature>
<evidence type="ECO:0000259" key="8">
    <source>
        <dbReference type="PROSITE" id="PS50885"/>
    </source>
</evidence>
<dbReference type="RefSeq" id="WP_133235061.1">
    <property type="nucleotide sequence ID" value="NZ_SMRT01000020.1"/>
</dbReference>
<evidence type="ECO:0000256" key="5">
    <source>
        <dbReference type="ARBA" id="ARBA00022777"/>
    </source>
</evidence>
<dbReference type="AlphaFoldDB" id="A0A4R5KBE6"/>
<sequence>MYKRSLFVKLLVWMLLATAIPFLSSNLIAYRSTSATLQSNMIEMNRNTMNIGMENMKKYLQELNQLSVSWYYDQNLIGNLWLDKPNFDQDNYIDRQLAYLYYSRPDIRLVNFYSGMSGQKYVKFNYSVLNNPQQLHLPPERKEQWNSVPGYEMNSFNGSRFLTIHKKVIDYPKPNVLGLLSMYFSTDEIERLCRQLFNPAHETVFMYMNADRQLMYASSGAAESLSVQHLKKPDPDKGAGQQEYVFGEYNGKQGVFIIVNDRFNETPLTMVKFIPSDFINQAAKQTLDRSLVIQFIALAFILLFTFALSFSTIAPIKRLIRNMTRVEIGQFDVEQFKTREDEIGILELRFQTMVRNLKDMIIREYEQRIELSTAQLKMLQAQINPHFLYNTLQSIGTIALRHRVEEISDKISQLGAILRYSMDLDTETVYLQKEIEHIEHYLSLQENRFKHKLSYTINCEPEALKVMVPKMILQPLVENSIIHGIESGTGTGAIYLDIAKVQDTLHLCISDNGKGMDYNEIEQVSLRFNEPNIHRQDEGGIGLINVLQRLRLKYGDRFSWEISSTPYEKTAIRFIIPIREEEL</sequence>
<keyword evidence="7" id="KW-1133">Transmembrane helix</keyword>
<protein>
    <submittedName>
        <fullName evidence="9">Sensor histidine kinase</fullName>
    </submittedName>
</protein>
<comment type="caution">
    <text evidence="9">The sequence shown here is derived from an EMBL/GenBank/DDBJ whole genome shotgun (WGS) entry which is preliminary data.</text>
</comment>
<evidence type="ECO:0000256" key="1">
    <source>
        <dbReference type="ARBA" id="ARBA00004651"/>
    </source>
</evidence>
<keyword evidence="3" id="KW-0597">Phosphoprotein</keyword>
<proteinExistence type="predicted"/>